<keyword evidence="3" id="KW-1185">Reference proteome</keyword>
<dbReference type="GO" id="GO:0016491">
    <property type="term" value="F:oxidoreductase activity"/>
    <property type="evidence" value="ECO:0007669"/>
    <property type="project" value="InterPro"/>
</dbReference>
<dbReference type="PATRIC" id="fig|1329909.3.peg.2792"/>
<evidence type="ECO:0000313" key="2">
    <source>
        <dbReference type="EMBL" id="EQB03810.1"/>
    </source>
</evidence>
<dbReference type="AlphaFoldDB" id="T0HWY3"/>
<protein>
    <recommendedName>
        <fullName evidence="1">EthD domain-containing protein</fullName>
    </recommendedName>
</protein>
<feature type="domain" description="EthD" evidence="1">
    <location>
        <begin position="13"/>
        <end position="102"/>
    </location>
</feature>
<accession>T0HWY3</accession>
<dbReference type="SUPFAM" id="SSF54909">
    <property type="entry name" value="Dimeric alpha+beta barrel"/>
    <property type="match status" value="1"/>
</dbReference>
<dbReference type="EMBL" id="ATHO01000131">
    <property type="protein sequence ID" value="EQB03810.1"/>
    <property type="molecule type" value="Genomic_DNA"/>
</dbReference>
<evidence type="ECO:0000313" key="3">
    <source>
        <dbReference type="Proteomes" id="UP000015525"/>
    </source>
</evidence>
<dbReference type="Gene3D" id="3.30.70.100">
    <property type="match status" value="1"/>
</dbReference>
<name>T0HWY3_9SPHN</name>
<dbReference type="InterPro" id="IPR011008">
    <property type="entry name" value="Dimeric_a/b-barrel"/>
</dbReference>
<dbReference type="Pfam" id="PF07110">
    <property type="entry name" value="EthD"/>
    <property type="match status" value="1"/>
</dbReference>
<reference evidence="2 3" key="1">
    <citation type="journal article" date="2013" name="Genome Announc.">
        <title>Draft Genome Sequence of Sphingobium quisquiliarum Strain P25T, a Novel Hexachlorocyclohexane (HCH)-Degrading Bacterium Isolated from an HCH Dumpsite.</title>
        <authorList>
            <person name="Kumar Singh A."/>
            <person name="Sangwan N."/>
            <person name="Sharma A."/>
            <person name="Gupta V."/>
            <person name="Khurana J.P."/>
            <person name="Lal R."/>
        </authorList>
    </citation>
    <scope>NUCLEOTIDE SEQUENCE [LARGE SCALE GENOMIC DNA]</scope>
    <source>
        <strain evidence="2 3">P25</strain>
    </source>
</reference>
<dbReference type="InterPro" id="IPR009799">
    <property type="entry name" value="EthD_dom"/>
</dbReference>
<organism evidence="2 3">
    <name type="scientific">Sphingobium quisquiliarum P25</name>
    <dbReference type="NCBI Taxonomy" id="1329909"/>
    <lineage>
        <taxon>Bacteria</taxon>
        <taxon>Pseudomonadati</taxon>
        <taxon>Pseudomonadota</taxon>
        <taxon>Alphaproteobacteria</taxon>
        <taxon>Sphingomonadales</taxon>
        <taxon>Sphingomonadaceae</taxon>
        <taxon>Sphingobium</taxon>
    </lineage>
</organism>
<evidence type="ECO:0000259" key="1">
    <source>
        <dbReference type="Pfam" id="PF07110"/>
    </source>
</evidence>
<proteinExistence type="predicted"/>
<dbReference type="Proteomes" id="UP000015525">
    <property type="component" value="Unassembled WGS sequence"/>
</dbReference>
<gene>
    <name evidence="2" type="ORF">L288_14520</name>
</gene>
<dbReference type="RefSeq" id="WP_021239020.1">
    <property type="nucleotide sequence ID" value="NZ_ATHO01000131.1"/>
</dbReference>
<comment type="caution">
    <text evidence="2">The sequence shown here is derived from an EMBL/GenBank/DDBJ whole genome shotgun (WGS) entry which is preliminary data.</text>
</comment>
<sequence length="219" mass="23873">MNKVVIVPKTKIGLSRADIQHHLLNVHGPLAMAHEEVGGRFDGYAHAYAIDGASDSVSGAPLLDCDALSLVRIASKQVAFATLDNDAYRNHVQPDEDNFGDREGTRILFADATEWGPPAKSGDTKVILFRRAERTPPATALAEWRTRLERLLSRYPSVSYCHNAIEQGEEPAAWDAIDEVVVPSGGLPQDFSAQLSEAAIEVFGTDAVAAMVTRYQLFK</sequence>